<feature type="domain" description="Helicase ATP-binding" evidence="1">
    <location>
        <begin position="468"/>
        <end position="617"/>
    </location>
</feature>
<dbReference type="InterPro" id="IPR014001">
    <property type="entry name" value="Helicase_ATP-bd"/>
</dbReference>
<protein>
    <submittedName>
        <fullName evidence="2">DEAD-like helicase</fullName>
    </submittedName>
</protein>
<keyword evidence="2" id="KW-0547">Nucleotide-binding</keyword>
<reference evidence="2" key="1">
    <citation type="journal article" date="2021" name="Proc. Natl. Acad. Sci. U.S.A.">
        <title>A Catalog of Tens of Thousands of Viruses from Human Metagenomes Reveals Hidden Associations with Chronic Diseases.</title>
        <authorList>
            <person name="Tisza M.J."/>
            <person name="Buck C.B."/>
        </authorList>
    </citation>
    <scope>NUCLEOTIDE SEQUENCE</scope>
    <source>
        <strain evidence="2">CtL4h4</strain>
    </source>
</reference>
<dbReference type="Gene3D" id="3.40.50.300">
    <property type="entry name" value="P-loop containing nucleotide triphosphate hydrolases"/>
    <property type="match status" value="1"/>
</dbReference>
<evidence type="ECO:0000259" key="1">
    <source>
        <dbReference type="PROSITE" id="PS51192"/>
    </source>
</evidence>
<evidence type="ECO:0000313" key="2">
    <source>
        <dbReference type="EMBL" id="DAF62025.1"/>
    </source>
</evidence>
<dbReference type="PROSITE" id="PS51192">
    <property type="entry name" value="HELICASE_ATP_BIND_1"/>
    <property type="match status" value="1"/>
</dbReference>
<organism evidence="2">
    <name type="scientific">Phage sp. ctL4h4</name>
    <dbReference type="NCBI Taxonomy" id="2828005"/>
    <lineage>
        <taxon>Viruses</taxon>
    </lineage>
</organism>
<accession>A0A8S5TFI2</accession>
<keyword evidence="2" id="KW-0067">ATP-binding</keyword>
<sequence length="1156" mass="134387">MSNYWNYMANISLTKSLEAYRVLNAPRELGTKASIGLDDPSNDNILFCDKFEIKQWENRTKLSPITIAPRVNGYKGGEFMGVGSLQDIKTIITDPNNQCPIDRTKNNLTQAESRTLKEWKMTRKLVFSTSDGYRPVGNSAYTQWNGFQVIDMDIHNYRIAKRLKYAIFHALKKCNWFYGITFSSSMQGLHIYTKIAVPNDIKDDVQRARLLFWTNFRHKYSFVYIACLSAMKELQGTEDEFTEDDLTKWMDFAMMRPAQGAFLGYDDTPYINARFAEDFIYICFDNIEDTGHPEIDWVTYPKLKQTFQRQEFFADEIGDTPVTDILNEKDEDGHLIDSVQVTGQKIHYKHAERWKLANTLVHLYGIQRGYSYLRAICSNNVKDKELQADCQTAARYNKDVDVWAVNRLNKNHGFNIKIKIEDKEIEEAELLNSVETLSNPNTICPSEKTVVFNIKKNQFLGNILNDIVSEFAYERITLIEAGPGLGKTEMVKQIVKGNKKVMLIMPFTSTIKSKVEKEKGWCYSYGSKMPNLDVEKGLALTLDKFSKLNMMDIKTHGFDYIFLDESHLLFMSEYRSIMAKVVDMVKNTEVPVIMMSGTPTGELVFFEGIKHIKVIKEETRKKELNVFMVDNTPNLLYHMCRGMANSIAKGRKVLYPSNEGMTHAKRIRAGIMWFLQNEHQDFHDLRLEYYKKSQVGEQFMDDVNFKRTIGDVEVLMCSSYLSVGVDILDRFDFDIYFGDLCTAAEADQWANRLRNNDLIVSLYIAKADADGNPRYINRYKPLNMKLDDEEIKDMHSILRICNASLERNPIITKYNSLVSNILSTNNYIEFDPITQKYYVNELAYKLVQFEHKIRDYQQQLPVFMKGMEEYGYHLHACDLGTFKIEGAEMFDNLKNMIKNSADEYTKEKAELTAEFLDFIEVNISAFRTAMEGHMDFYKSKNKWEVNEDESKILVKSIEVSERITPMFLSLNKQYEPKEVREIFEFCRRQNGSYNLAAVNRIRSLVNLLKSQNEERLDWPIEEYMNEVDKFVGSHDGKCHINEKNEFIQQFCERYASNNSKKEVQIGSSTITMKRMINVFDGIFRCIVNISRPNKKKIITMEKVDLLWQTRDEKFLNPMQGFNYNLTGFISDSISVINSTYKDLTPSEEISREELPF</sequence>
<keyword evidence="2" id="KW-0347">Helicase</keyword>
<name>A0A8S5TFI2_9VIRU</name>
<proteinExistence type="predicted"/>
<dbReference type="GO" id="GO:0004386">
    <property type="term" value="F:helicase activity"/>
    <property type="evidence" value="ECO:0007669"/>
    <property type="project" value="UniProtKB-KW"/>
</dbReference>
<keyword evidence="2" id="KW-0378">Hydrolase</keyword>
<dbReference type="EMBL" id="BK032819">
    <property type="protein sequence ID" value="DAF62025.1"/>
    <property type="molecule type" value="Genomic_DNA"/>
</dbReference>
<dbReference type="SUPFAM" id="SSF52540">
    <property type="entry name" value="P-loop containing nucleoside triphosphate hydrolases"/>
    <property type="match status" value="1"/>
</dbReference>
<dbReference type="InterPro" id="IPR027417">
    <property type="entry name" value="P-loop_NTPase"/>
</dbReference>